<keyword evidence="1 2" id="KW-0129">CBS domain</keyword>
<dbReference type="InterPro" id="IPR000644">
    <property type="entry name" value="CBS_dom"/>
</dbReference>
<dbReference type="EMBL" id="DF967972">
    <property type="protein sequence ID" value="GAP14316.1"/>
    <property type="molecule type" value="Genomic_DNA"/>
</dbReference>
<organism evidence="4">
    <name type="scientific">Longilinea arvoryzae</name>
    <dbReference type="NCBI Taxonomy" id="360412"/>
    <lineage>
        <taxon>Bacteria</taxon>
        <taxon>Bacillati</taxon>
        <taxon>Chloroflexota</taxon>
        <taxon>Anaerolineae</taxon>
        <taxon>Anaerolineales</taxon>
        <taxon>Anaerolineaceae</taxon>
        <taxon>Longilinea</taxon>
    </lineage>
</organism>
<feature type="domain" description="CBS" evidence="3">
    <location>
        <begin position="150"/>
        <end position="207"/>
    </location>
</feature>
<feature type="domain" description="CBS" evidence="3">
    <location>
        <begin position="83"/>
        <end position="139"/>
    </location>
</feature>
<evidence type="ECO:0000259" key="3">
    <source>
        <dbReference type="PROSITE" id="PS51371"/>
    </source>
</evidence>
<evidence type="ECO:0000256" key="2">
    <source>
        <dbReference type="PROSITE-ProRule" id="PRU00703"/>
    </source>
</evidence>
<gene>
    <name evidence="4" type="ORF">LARV_02083</name>
</gene>
<feature type="domain" description="CBS" evidence="3">
    <location>
        <begin position="10"/>
        <end position="66"/>
    </location>
</feature>
<dbReference type="OrthoDB" id="9790355at2"/>
<dbReference type="InterPro" id="IPR051257">
    <property type="entry name" value="Diverse_CBS-Domain"/>
</dbReference>
<protein>
    <submittedName>
        <fullName evidence="4">Predicted signal-transduction protein containing cAMP-binding and CBS domains</fullName>
    </submittedName>
</protein>
<keyword evidence="5" id="KW-1185">Reference proteome</keyword>
<dbReference type="SUPFAM" id="SSF54631">
    <property type="entry name" value="CBS-domain pair"/>
    <property type="match status" value="2"/>
</dbReference>
<reference evidence="4" key="1">
    <citation type="submission" date="2015-07" db="EMBL/GenBank/DDBJ databases">
        <title>Draft Genome Sequences of Anaerolinea thermolimosa IMO-1, Bellilinea caldifistulae GOMI-1, Leptolinea tardivitalis YMTK-2, Levilinea saccharolytica KIBI-1,Longilinea arvoryzae KOME-1, Previously Described as Members of the Anaerolineaceae (Chloroflexi).</title>
        <authorList>
            <person name="Sekiguchi Y."/>
            <person name="Ohashi A."/>
            <person name="Matsuura N."/>
            <person name="Tourlousse M.D."/>
        </authorList>
    </citation>
    <scope>NUCLEOTIDE SEQUENCE [LARGE SCALE GENOMIC DNA]</scope>
    <source>
        <strain evidence="4">KOME-1</strain>
    </source>
</reference>
<evidence type="ECO:0000313" key="5">
    <source>
        <dbReference type="Proteomes" id="UP000055060"/>
    </source>
</evidence>
<name>A0A0S7B9V2_9CHLR</name>
<dbReference type="Gene3D" id="3.10.580.10">
    <property type="entry name" value="CBS-domain"/>
    <property type="match status" value="3"/>
</dbReference>
<evidence type="ECO:0000313" key="4">
    <source>
        <dbReference type="EMBL" id="GAP14316.1"/>
    </source>
</evidence>
<dbReference type="Proteomes" id="UP000055060">
    <property type="component" value="Unassembled WGS sequence"/>
</dbReference>
<dbReference type="CDD" id="cd04584">
    <property type="entry name" value="CBS_pair_AcuB_like"/>
    <property type="match status" value="2"/>
</dbReference>
<dbReference type="STRING" id="360412.LARV_02083"/>
<proteinExistence type="predicted"/>
<dbReference type="InterPro" id="IPR046342">
    <property type="entry name" value="CBS_dom_sf"/>
</dbReference>
<feature type="domain" description="CBS" evidence="3">
    <location>
        <begin position="224"/>
        <end position="279"/>
    </location>
</feature>
<dbReference type="RefSeq" id="WP_075073584.1">
    <property type="nucleotide sequence ID" value="NZ_DF967972.1"/>
</dbReference>
<dbReference type="Pfam" id="PF00571">
    <property type="entry name" value="CBS"/>
    <property type="match status" value="4"/>
</dbReference>
<dbReference type="SMART" id="SM00116">
    <property type="entry name" value="CBS"/>
    <property type="match status" value="4"/>
</dbReference>
<dbReference type="PANTHER" id="PTHR43080">
    <property type="entry name" value="CBS DOMAIN-CONTAINING PROTEIN CBSX3, MITOCHONDRIAL"/>
    <property type="match status" value="1"/>
</dbReference>
<dbReference type="AlphaFoldDB" id="A0A0S7B9V2"/>
<evidence type="ECO:0000256" key="1">
    <source>
        <dbReference type="ARBA" id="ARBA00023122"/>
    </source>
</evidence>
<accession>A0A0S7B9V2</accession>
<dbReference type="PROSITE" id="PS51371">
    <property type="entry name" value="CBS"/>
    <property type="match status" value="4"/>
</dbReference>
<dbReference type="PANTHER" id="PTHR43080:SF2">
    <property type="entry name" value="CBS DOMAIN-CONTAINING PROTEIN"/>
    <property type="match status" value="1"/>
</dbReference>
<sequence>MNQGIVRNWMSSPVITVTPDTHLADARRIMNAESIRALPVVEAGRLVGIVTKRGLLRIDFSTLIGVEGRSGTDLKEELIGHIMTRTPITTPQNAPMPKAARSMMENKITALPVLDEKGVLIGILTTSDIFRAILAELPELKQDIPVSDYMIREVVTIDPDTSLLETHRLMGTKRIRSLPVLVDGNLVGIVTRTDVMSADPSSLMNRFNQEISLKILTQPVEKLMAHDLITIRPDQPITDAAQKLLENKIHSLPVVDESGALIGILTESDLFRMFTQKFF</sequence>